<accession>A0A265UY76</accession>
<evidence type="ECO:0000313" key="2">
    <source>
        <dbReference type="Proteomes" id="UP000216840"/>
    </source>
</evidence>
<dbReference type="PANTHER" id="PTHR38436">
    <property type="entry name" value="POLYKETIDE CYCLASE SNOAL-LIKE DOMAIN"/>
    <property type="match status" value="1"/>
</dbReference>
<dbReference type="SUPFAM" id="SSF54427">
    <property type="entry name" value="NTF2-like"/>
    <property type="match status" value="2"/>
</dbReference>
<sequence length="305" mass="34355">MKNIILLGLMTILFVGCQQKDTRYTQQSPEIDVVKKHIDNYNTMNYDKDAMVLADTSKSYFNTKDNPVLNKDIVAYHKANDANYSKRGFLDKDQEFEMVITDKGDTWVNAWLDWQGTIAATGKVVDMPIHMTFQIVGDKIVKEYGYWDPTAIVMEMQALEAQKAMSVDEKTVKAGIDAIVKAWNAYDKPAMKAAMTNDFVRTQNGEVIITSSDGYGTDLMDVFFGGFPDFHVALDNYMVSGNKAIINWTCTGTNTGAFQGKTTNKPITTHGMSVWTFDENGKASREDAYYDNLTIFQQLGYMPEL</sequence>
<dbReference type="AlphaFoldDB" id="A0A265UY76"/>
<dbReference type="PROSITE" id="PS51257">
    <property type="entry name" value="PROKAR_LIPOPROTEIN"/>
    <property type="match status" value="1"/>
</dbReference>
<evidence type="ECO:0008006" key="3">
    <source>
        <dbReference type="Google" id="ProtNLM"/>
    </source>
</evidence>
<dbReference type="InterPro" id="IPR032710">
    <property type="entry name" value="NTF2-like_dom_sf"/>
</dbReference>
<protein>
    <recommendedName>
        <fullName evidence="3">SnoaL-like domain-containing protein</fullName>
    </recommendedName>
</protein>
<organism evidence="1 2">
    <name type="scientific">Winogradskyella aurantia</name>
    <dbReference type="NCBI Taxonomy" id="1915063"/>
    <lineage>
        <taxon>Bacteria</taxon>
        <taxon>Pseudomonadati</taxon>
        <taxon>Bacteroidota</taxon>
        <taxon>Flavobacteriia</taxon>
        <taxon>Flavobacteriales</taxon>
        <taxon>Flavobacteriaceae</taxon>
        <taxon>Winogradskyella</taxon>
    </lineage>
</organism>
<dbReference type="Gene3D" id="3.10.450.50">
    <property type="match status" value="2"/>
</dbReference>
<dbReference type="RefSeq" id="WP_094967607.1">
    <property type="nucleotide sequence ID" value="NZ_NGJN01000002.1"/>
</dbReference>
<dbReference type="GO" id="GO:0030638">
    <property type="term" value="P:polyketide metabolic process"/>
    <property type="evidence" value="ECO:0007669"/>
    <property type="project" value="InterPro"/>
</dbReference>
<dbReference type="Pfam" id="PF07366">
    <property type="entry name" value="SnoaL"/>
    <property type="match status" value="1"/>
</dbReference>
<dbReference type="InterPro" id="IPR009959">
    <property type="entry name" value="Cyclase_SnoaL-like"/>
</dbReference>
<dbReference type="EMBL" id="NGJN01000002">
    <property type="protein sequence ID" value="OZV70017.1"/>
    <property type="molecule type" value="Genomic_DNA"/>
</dbReference>
<name>A0A265UY76_9FLAO</name>
<keyword evidence="2" id="KW-1185">Reference proteome</keyword>
<dbReference type="OrthoDB" id="824753at2"/>
<proteinExistence type="predicted"/>
<evidence type="ECO:0000313" key="1">
    <source>
        <dbReference type="EMBL" id="OZV70017.1"/>
    </source>
</evidence>
<gene>
    <name evidence="1" type="ORF">CA834_05205</name>
</gene>
<reference evidence="1 2" key="1">
    <citation type="submission" date="2017-05" db="EMBL/GenBank/DDBJ databases">
        <title>The draft genome sequence of Idiomarina salinarum WNB302.</title>
        <authorList>
            <person name="Sun Y."/>
            <person name="Chen B."/>
            <person name="Du Z."/>
        </authorList>
    </citation>
    <scope>NUCLEOTIDE SEQUENCE [LARGE SCALE GENOMIC DNA]</scope>
    <source>
        <strain evidence="1 2">WNB302</strain>
    </source>
</reference>
<dbReference type="PANTHER" id="PTHR38436:SF1">
    <property type="entry name" value="ESTER CYCLASE"/>
    <property type="match status" value="1"/>
</dbReference>
<dbReference type="Proteomes" id="UP000216840">
    <property type="component" value="Unassembled WGS sequence"/>
</dbReference>
<comment type="caution">
    <text evidence="1">The sequence shown here is derived from an EMBL/GenBank/DDBJ whole genome shotgun (WGS) entry which is preliminary data.</text>
</comment>